<dbReference type="RefSeq" id="WP_003386515.1">
    <property type="nucleotide sequence ID" value="NZ_APBN01000001.1"/>
</dbReference>
<dbReference type="PATRIC" id="fig|1300222.3.peg.810"/>
<dbReference type="STRING" id="1300222.I532_03855"/>
<feature type="domain" description="LysM" evidence="1">
    <location>
        <begin position="168"/>
        <end position="215"/>
    </location>
</feature>
<dbReference type="Proteomes" id="UP000012081">
    <property type="component" value="Unassembled WGS sequence"/>
</dbReference>
<dbReference type="InterPro" id="IPR018392">
    <property type="entry name" value="LysM"/>
</dbReference>
<sequence length="216" mass="24435">MPNAIQFWLSFGNGAERLQLPVNPESIRIQSSHTYEDVTVSQLGEYTVIGDAKLWDFSFSSFFPRDYNSSYCEYETIPAPWDAVQTIETWMKSRRPIRLTITGTPINYAVTVRSFNIDAERGGEPGDIYYDLALKEYVFIDTKTVEVLGDTAKVKSESTRPTNREIPSSYTVKAGDNLTKIGLRFGKPWRDIYAKNTKVIGPDPNRIYPGQVLALA</sequence>
<accession>M8DEE3</accession>
<dbReference type="PROSITE" id="PS51782">
    <property type="entry name" value="LYSM"/>
    <property type="match status" value="1"/>
</dbReference>
<dbReference type="OrthoDB" id="9800780at2"/>
<dbReference type="Pfam" id="PF01476">
    <property type="entry name" value="LysM"/>
    <property type="match status" value="1"/>
</dbReference>
<proteinExistence type="predicted"/>
<keyword evidence="3" id="KW-1185">Reference proteome</keyword>
<reference evidence="2 3" key="1">
    <citation type="submission" date="2013-03" db="EMBL/GenBank/DDBJ databases">
        <title>Assembly of a new bacterial strain Brevibacillus borstelensis AK1.</title>
        <authorList>
            <person name="Rajan I."/>
            <person name="PoliReddy D."/>
            <person name="Sugumar T."/>
            <person name="Rathinam K."/>
            <person name="Alqarawi S."/>
            <person name="Khalil A.B."/>
            <person name="Sivakumar N."/>
        </authorList>
    </citation>
    <scope>NUCLEOTIDE SEQUENCE [LARGE SCALE GENOMIC DNA]</scope>
    <source>
        <strain evidence="2 3">AK1</strain>
    </source>
</reference>
<gene>
    <name evidence="2" type="ORF">I532_03855</name>
</gene>
<dbReference type="SMART" id="SM00257">
    <property type="entry name" value="LysM"/>
    <property type="match status" value="1"/>
</dbReference>
<evidence type="ECO:0000313" key="2">
    <source>
        <dbReference type="EMBL" id="EMT54709.1"/>
    </source>
</evidence>
<dbReference type="CDD" id="cd00118">
    <property type="entry name" value="LysM"/>
    <property type="match status" value="1"/>
</dbReference>
<comment type="caution">
    <text evidence="2">The sequence shown here is derived from an EMBL/GenBank/DDBJ whole genome shotgun (WGS) entry which is preliminary data.</text>
</comment>
<organism evidence="2 3">
    <name type="scientific">Brevibacillus borstelensis AK1</name>
    <dbReference type="NCBI Taxonomy" id="1300222"/>
    <lineage>
        <taxon>Bacteria</taxon>
        <taxon>Bacillati</taxon>
        <taxon>Bacillota</taxon>
        <taxon>Bacilli</taxon>
        <taxon>Bacillales</taxon>
        <taxon>Paenibacillaceae</taxon>
        <taxon>Brevibacillus</taxon>
    </lineage>
</organism>
<dbReference type="AlphaFoldDB" id="M8DEE3"/>
<name>M8DEE3_9BACL</name>
<dbReference type="InterPro" id="IPR036779">
    <property type="entry name" value="LysM_dom_sf"/>
</dbReference>
<dbReference type="EMBL" id="APBN01000001">
    <property type="protein sequence ID" value="EMT54709.1"/>
    <property type="molecule type" value="Genomic_DNA"/>
</dbReference>
<dbReference type="Gene3D" id="3.10.350.10">
    <property type="entry name" value="LysM domain"/>
    <property type="match status" value="1"/>
</dbReference>
<dbReference type="SUPFAM" id="SSF54106">
    <property type="entry name" value="LysM domain"/>
    <property type="match status" value="1"/>
</dbReference>
<evidence type="ECO:0000259" key="1">
    <source>
        <dbReference type="PROSITE" id="PS51782"/>
    </source>
</evidence>
<protein>
    <submittedName>
        <fullName evidence="2">Peptidoglycan-binding lysin domain-containing protein</fullName>
    </submittedName>
</protein>
<evidence type="ECO:0000313" key="3">
    <source>
        <dbReference type="Proteomes" id="UP000012081"/>
    </source>
</evidence>